<feature type="transmembrane region" description="Helical" evidence="1">
    <location>
        <begin position="83"/>
        <end position="100"/>
    </location>
</feature>
<keyword evidence="1" id="KW-0812">Transmembrane</keyword>
<dbReference type="InterPro" id="IPR005330">
    <property type="entry name" value="MHYT_dom"/>
</dbReference>
<organism evidence="4 5">
    <name type="scientific">Nocardia terpenica</name>
    <dbReference type="NCBI Taxonomy" id="455432"/>
    <lineage>
        <taxon>Bacteria</taxon>
        <taxon>Bacillati</taxon>
        <taxon>Actinomycetota</taxon>
        <taxon>Actinomycetes</taxon>
        <taxon>Mycobacteriales</taxon>
        <taxon>Nocardiaceae</taxon>
        <taxon>Nocardia</taxon>
    </lineage>
</organism>
<feature type="domain" description="MHYT" evidence="3">
    <location>
        <begin position="6"/>
        <end position="196"/>
    </location>
</feature>
<dbReference type="AlphaFoldDB" id="A0A291RT70"/>
<gene>
    <name evidence="4" type="ORF">CRH09_35525</name>
</gene>
<feature type="transmembrane region" description="Helical" evidence="1">
    <location>
        <begin position="209"/>
        <end position="234"/>
    </location>
</feature>
<evidence type="ECO:0000259" key="3">
    <source>
        <dbReference type="PROSITE" id="PS50924"/>
    </source>
</evidence>
<feature type="compositionally biased region" description="Basic and acidic residues" evidence="2">
    <location>
        <begin position="246"/>
        <end position="260"/>
    </location>
</feature>
<feature type="transmembrane region" description="Helical" evidence="1">
    <location>
        <begin position="168"/>
        <end position="189"/>
    </location>
</feature>
<evidence type="ECO:0000256" key="1">
    <source>
        <dbReference type="PROSITE-ProRule" id="PRU00244"/>
    </source>
</evidence>
<feature type="region of interest" description="Disordered" evidence="2">
    <location>
        <begin position="240"/>
        <end position="260"/>
    </location>
</feature>
<feature type="transmembrane region" description="Helical" evidence="1">
    <location>
        <begin position="139"/>
        <end position="161"/>
    </location>
</feature>
<feature type="transmembrane region" description="Helical" evidence="1">
    <location>
        <begin position="6"/>
        <end position="30"/>
    </location>
</feature>
<dbReference type="PANTHER" id="PTHR35152">
    <property type="entry name" value="DOMAIN SIGNALLING PROTEIN, PUTATIVE (AFU_ORTHOLOGUE AFUA_5G11310)-RELATED"/>
    <property type="match status" value="1"/>
</dbReference>
<proteinExistence type="predicted"/>
<dbReference type="EMBL" id="CP023778">
    <property type="protein sequence ID" value="ATL70703.1"/>
    <property type="molecule type" value="Genomic_DNA"/>
</dbReference>
<dbReference type="PROSITE" id="PS50924">
    <property type="entry name" value="MHYT"/>
    <property type="match status" value="1"/>
</dbReference>
<dbReference type="KEGG" id="ntp:CRH09_35525"/>
<dbReference type="Pfam" id="PF03707">
    <property type="entry name" value="MHYT"/>
    <property type="match status" value="1"/>
</dbReference>
<dbReference type="GeneID" id="88362572"/>
<dbReference type="GO" id="GO:0016020">
    <property type="term" value="C:membrane"/>
    <property type="evidence" value="ECO:0007669"/>
    <property type="project" value="UniProtKB-UniRule"/>
</dbReference>
<evidence type="ECO:0000256" key="2">
    <source>
        <dbReference type="SAM" id="MobiDB-lite"/>
    </source>
</evidence>
<feature type="transmembrane region" description="Helical" evidence="1">
    <location>
        <begin position="42"/>
        <end position="63"/>
    </location>
</feature>
<feature type="transmembrane region" description="Helical" evidence="1">
    <location>
        <begin position="107"/>
        <end position="127"/>
    </location>
</feature>
<name>A0A291RT70_9NOCA</name>
<accession>A0A291RT70</accession>
<protein>
    <recommendedName>
        <fullName evidence="3">MHYT domain-containing protein</fullName>
    </recommendedName>
</protein>
<dbReference type="PANTHER" id="PTHR35152:SF1">
    <property type="entry name" value="DOMAIN SIGNALLING PROTEIN, PUTATIVE (AFU_ORTHOLOGUE AFUA_5G11310)-RELATED"/>
    <property type="match status" value="1"/>
</dbReference>
<dbReference type="Proteomes" id="UP000221961">
    <property type="component" value="Chromosome"/>
</dbReference>
<evidence type="ECO:0000313" key="4">
    <source>
        <dbReference type="EMBL" id="ATL70703.1"/>
    </source>
</evidence>
<sequence>MTYFALGYWVLGLALGVSASGALIGLACIRQSTLSVTARFRLVWQAAAAVSIGSVGIWLAMYVTMLGVGVPRGALSYDLPRTAAAALLAGASIMAGLLAAGKTLHPVRLAGGGVLAGLGIGLMHYLALTAIQVQGSVTINALSAIAVIVLAIVIATATLWATLRLRSLAALTGVAVAFALATAGMHYLGLAGVRLHLDSAAPRPSGEDLFTLFVPVFVLGTLSLAVPITAVLVAPDRSTTVRPGRRLSDPTDDPGRQLVS</sequence>
<dbReference type="RefSeq" id="WP_098697654.1">
    <property type="nucleotide sequence ID" value="NZ_CP023778.1"/>
</dbReference>
<keyword evidence="1" id="KW-0472">Membrane</keyword>
<keyword evidence="1" id="KW-1133">Transmembrane helix</keyword>
<evidence type="ECO:0000313" key="5">
    <source>
        <dbReference type="Proteomes" id="UP000221961"/>
    </source>
</evidence>
<reference evidence="4 5" key="1">
    <citation type="submission" date="2017-10" db="EMBL/GenBank/DDBJ databases">
        <title>Comparative genomics between pathogenic Norcardia.</title>
        <authorList>
            <person name="Zeng L."/>
        </authorList>
    </citation>
    <scope>NUCLEOTIDE SEQUENCE [LARGE SCALE GENOMIC DNA]</scope>
    <source>
        <strain evidence="4 5">NC_YFY_NT001</strain>
    </source>
</reference>